<evidence type="ECO:0008006" key="4">
    <source>
        <dbReference type="Google" id="ProtNLM"/>
    </source>
</evidence>
<protein>
    <recommendedName>
        <fullName evidence="4">High-affinity leucine-specific transport system, periplasmic binding protein LivK</fullName>
    </recommendedName>
</protein>
<proteinExistence type="predicted"/>
<dbReference type="EMBL" id="ANAH02000014">
    <property type="protein sequence ID" value="EPX60259.1"/>
    <property type="molecule type" value="Genomic_DNA"/>
</dbReference>
<dbReference type="Pfam" id="PF24681">
    <property type="entry name" value="Kelch_KLHDC2_KLHL20_DRC7"/>
    <property type="match status" value="1"/>
</dbReference>
<dbReference type="InterPro" id="IPR052392">
    <property type="entry name" value="Kelch-BTB_domain-containing"/>
</dbReference>
<evidence type="ECO:0000256" key="1">
    <source>
        <dbReference type="SAM" id="SignalP"/>
    </source>
</evidence>
<evidence type="ECO:0000313" key="2">
    <source>
        <dbReference type="EMBL" id="EPX60259.1"/>
    </source>
</evidence>
<gene>
    <name evidence="2" type="ORF">D187_002345</name>
</gene>
<dbReference type="InterPro" id="IPR037293">
    <property type="entry name" value="Gal_Oxidase_central_sf"/>
</dbReference>
<dbReference type="AlphaFoldDB" id="S9QG24"/>
<dbReference type="PANTHER" id="PTHR46375:SF3">
    <property type="entry name" value="KELCH REPEAT AND BTB DOMAIN-CONTAINING PROTEIN 13"/>
    <property type="match status" value="1"/>
</dbReference>
<dbReference type="RefSeq" id="WP_002621824.1">
    <property type="nucleotide sequence ID" value="NZ_ANAH02000014.1"/>
</dbReference>
<dbReference type="Gene3D" id="2.130.10.80">
    <property type="entry name" value="Galactose oxidase/kelch, beta-propeller"/>
    <property type="match status" value="4"/>
</dbReference>
<keyword evidence="1" id="KW-0732">Signal</keyword>
<dbReference type="PANTHER" id="PTHR46375">
    <property type="entry name" value="KELCH REPEAT AND BTB DOMAIN-CONTAINING PROTEIN 13-RELATED"/>
    <property type="match status" value="1"/>
</dbReference>
<organism evidence="2 3">
    <name type="scientific">Cystobacter fuscus (strain ATCC 25194 / DSM 2262 / NBRC 100088 / M29)</name>
    <dbReference type="NCBI Taxonomy" id="1242864"/>
    <lineage>
        <taxon>Bacteria</taxon>
        <taxon>Pseudomonadati</taxon>
        <taxon>Myxococcota</taxon>
        <taxon>Myxococcia</taxon>
        <taxon>Myxococcales</taxon>
        <taxon>Cystobacterineae</taxon>
        <taxon>Archangiaceae</taxon>
        <taxon>Cystobacter</taxon>
    </lineage>
</organism>
<reference evidence="2" key="1">
    <citation type="submission" date="2013-05" db="EMBL/GenBank/DDBJ databases">
        <title>Genome assembly of Cystobacter fuscus DSM 2262.</title>
        <authorList>
            <person name="Sharma G."/>
            <person name="Khatri I."/>
            <person name="Kaur C."/>
            <person name="Mayilraj S."/>
            <person name="Subramanian S."/>
        </authorList>
    </citation>
    <scope>NUCLEOTIDE SEQUENCE [LARGE SCALE GENOMIC DNA]</scope>
    <source>
        <strain evidence="2">DSM 2262</strain>
    </source>
</reference>
<accession>S9QG24</accession>
<dbReference type="eggNOG" id="COG3055">
    <property type="taxonomic scope" value="Bacteria"/>
</dbReference>
<dbReference type="InterPro" id="IPR006652">
    <property type="entry name" value="Kelch_1"/>
</dbReference>
<sequence>MRIVNLTTSLAVALLLPACGGPAAEEPSQLALHGGELSSTPASSLAASTDLEPQSVGSWILTGELTSARSGHTATLLSSGRVLLVSGTTAEVFNPYTNVSVATGELTWARTQHTATRLESGNVLVAGGWIGKFPRYWRSTAEVYDKVTGTWSSGDSMNTPRGNHTATLLGSDKVLVVGGDTTDGSQPEAQLQTDSAELYDPATNTWSPAASVFMPRAGHTATLLYSGKVLVTGGRFTDWALQDAQVYDPDTDDWSMLAPMPRTRTGHVAVRLNSGKVMVLGGGHDEVDFYDPYNSRTPWTTGDSLPSGGSALSATRLYSGEVLVTHSTGQASLYDPATDAWLSAGSLTAPLAAHTATLLHTGQVLVTGGSSGGEVTTVQRYTR</sequence>
<dbReference type="SMART" id="SM00612">
    <property type="entry name" value="Kelch"/>
    <property type="match status" value="3"/>
</dbReference>
<feature type="signal peptide" evidence="1">
    <location>
        <begin position="1"/>
        <end position="23"/>
    </location>
</feature>
<evidence type="ECO:0000313" key="3">
    <source>
        <dbReference type="Proteomes" id="UP000011682"/>
    </source>
</evidence>
<keyword evidence="3" id="KW-1185">Reference proteome</keyword>
<dbReference type="InterPro" id="IPR015915">
    <property type="entry name" value="Kelch-typ_b-propeller"/>
</dbReference>
<feature type="chain" id="PRO_5004567997" description="High-affinity leucine-specific transport system, periplasmic binding protein LivK" evidence="1">
    <location>
        <begin position="24"/>
        <end position="383"/>
    </location>
</feature>
<dbReference type="Proteomes" id="UP000011682">
    <property type="component" value="Unassembled WGS sequence"/>
</dbReference>
<name>S9QG24_CYSF2</name>
<dbReference type="SUPFAM" id="SSF117281">
    <property type="entry name" value="Kelch motif"/>
    <property type="match status" value="2"/>
</dbReference>
<comment type="caution">
    <text evidence="2">The sequence shown here is derived from an EMBL/GenBank/DDBJ whole genome shotgun (WGS) entry which is preliminary data.</text>
</comment>